<evidence type="ECO:0000256" key="1">
    <source>
        <dbReference type="ARBA" id="ARBA00004123"/>
    </source>
</evidence>
<dbReference type="PROSITE" id="PS50888">
    <property type="entry name" value="BHLH"/>
    <property type="match status" value="1"/>
</dbReference>
<feature type="domain" description="BHLH" evidence="6">
    <location>
        <begin position="149"/>
        <end position="198"/>
    </location>
</feature>
<dbReference type="InterPro" id="IPR051358">
    <property type="entry name" value="TF_AMS/ICE1/BHLH6-like"/>
</dbReference>
<dbReference type="PANTHER" id="PTHR31945:SF26">
    <property type="entry name" value="TRANSCRIPTION FACTOR BHLH35"/>
    <property type="match status" value="1"/>
</dbReference>
<feature type="compositionally biased region" description="Acidic residues" evidence="5">
    <location>
        <begin position="132"/>
        <end position="145"/>
    </location>
</feature>
<evidence type="ECO:0000313" key="7">
    <source>
        <dbReference type="EMBL" id="KAG9450820.1"/>
    </source>
</evidence>
<feature type="compositionally biased region" description="Polar residues" evidence="5">
    <location>
        <begin position="81"/>
        <end position="91"/>
    </location>
</feature>
<keyword evidence="4" id="KW-0539">Nucleus</keyword>
<dbReference type="InterPro" id="IPR036638">
    <property type="entry name" value="HLH_DNA-bd_sf"/>
</dbReference>
<comment type="subcellular location">
    <subcellularLocation>
        <location evidence="1">Nucleus</location>
    </subcellularLocation>
</comment>
<keyword evidence="3" id="KW-0804">Transcription</keyword>
<evidence type="ECO:0000256" key="4">
    <source>
        <dbReference type="ARBA" id="ARBA00023242"/>
    </source>
</evidence>
<dbReference type="GO" id="GO:0003700">
    <property type="term" value="F:DNA-binding transcription factor activity"/>
    <property type="evidence" value="ECO:0007669"/>
    <property type="project" value="TreeGrafter"/>
</dbReference>
<evidence type="ECO:0000259" key="6">
    <source>
        <dbReference type="PROSITE" id="PS50888"/>
    </source>
</evidence>
<name>A0AAV7ERU7_ARIFI</name>
<dbReference type="GO" id="GO:0043565">
    <property type="term" value="F:sequence-specific DNA binding"/>
    <property type="evidence" value="ECO:0007669"/>
    <property type="project" value="TreeGrafter"/>
</dbReference>
<dbReference type="EMBL" id="JAINDJ010000004">
    <property type="protein sequence ID" value="KAG9450820.1"/>
    <property type="molecule type" value="Genomic_DNA"/>
</dbReference>
<dbReference type="PANTHER" id="PTHR31945">
    <property type="entry name" value="TRANSCRIPTION FACTOR SCREAM2-RELATED"/>
    <property type="match status" value="1"/>
</dbReference>
<dbReference type="GO" id="GO:0005634">
    <property type="term" value="C:nucleus"/>
    <property type="evidence" value="ECO:0007669"/>
    <property type="project" value="UniProtKB-SubCell"/>
</dbReference>
<comment type="caution">
    <text evidence="7">The sequence shown here is derived from an EMBL/GenBank/DDBJ whole genome shotgun (WGS) entry which is preliminary data.</text>
</comment>
<dbReference type="SMART" id="SM00353">
    <property type="entry name" value="HLH"/>
    <property type="match status" value="1"/>
</dbReference>
<organism evidence="7 8">
    <name type="scientific">Aristolochia fimbriata</name>
    <name type="common">White veined hardy Dutchman's pipe vine</name>
    <dbReference type="NCBI Taxonomy" id="158543"/>
    <lineage>
        <taxon>Eukaryota</taxon>
        <taxon>Viridiplantae</taxon>
        <taxon>Streptophyta</taxon>
        <taxon>Embryophyta</taxon>
        <taxon>Tracheophyta</taxon>
        <taxon>Spermatophyta</taxon>
        <taxon>Magnoliopsida</taxon>
        <taxon>Magnoliidae</taxon>
        <taxon>Piperales</taxon>
        <taxon>Aristolochiaceae</taxon>
        <taxon>Aristolochia</taxon>
    </lineage>
</organism>
<dbReference type="Pfam" id="PF00010">
    <property type="entry name" value="HLH"/>
    <property type="match status" value="1"/>
</dbReference>
<keyword evidence="2" id="KW-0805">Transcription regulation</keyword>
<dbReference type="AlphaFoldDB" id="A0AAV7ERU7"/>
<keyword evidence="8" id="KW-1185">Reference proteome</keyword>
<dbReference type="Proteomes" id="UP000825729">
    <property type="component" value="Unassembled WGS sequence"/>
</dbReference>
<accession>A0AAV7ERU7</accession>
<reference evidence="7 8" key="1">
    <citation type="submission" date="2021-07" db="EMBL/GenBank/DDBJ databases">
        <title>The Aristolochia fimbriata genome: insights into angiosperm evolution, floral development and chemical biosynthesis.</title>
        <authorList>
            <person name="Jiao Y."/>
        </authorList>
    </citation>
    <scope>NUCLEOTIDE SEQUENCE [LARGE SCALE GENOMIC DNA]</scope>
    <source>
        <strain evidence="7">IBCAS-2021</strain>
        <tissue evidence="7">Leaf</tissue>
    </source>
</reference>
<gene>
    <name evidence="7" type="ORF">H6P81_010785</name>
</gene>
<dbReference type="GO" id="GO:0046983">
    <property type="term" value="F:protein dimerization activity"/>
    <property type="evidence" value="ECO:0007669"/>
    <property type="project" value="InterPro"/>
</dbReference>
<evidence type="ECO:0000313" key="8">
    <source>
        <dbReference type="Proteomes" id="UP000825729"/>
    </source>
</evidence>
<dbReference type="SUPFAM" id="SSF47459">
    <property type="entry name" value="HLH, helix-loop-helix DNA-binding domain"/>
    <property type="match status" value="1"/>
</dbReference>
<feature type="region of interest" description="Disordered" evidence="5">
    <location>
        <begin position="128"/>
        <end position="158"/>
    </location>
</feature>
<evidence type="ECO:0000256" key="5">
    <source>
        <dbReference type="SAM" id="MobiDB-lite"/>
    </source>
</evidence>
<feature type="region of interest" description="Disordered" evidence="5">
    <location>
        <begin position="67"/>
        <end position="94"/>
    </location>
</feature>
<proteinExistence type="predicted"/>
<evidence type="ECO:0000256" key="2">
    <source>
        <dbReference type="ARBA" id="ARBA00023015"/>
    </source>
</evidence>
<dbReference type="InterPro" id="IPR011598">
    <property type="entry name" value="bHLH_dom"/>
</dbReference>
<evidence type="ECO:0000256" key="3">
    <source>
        <dbReference type="ARBA" id="ARBA00023163"/>
    </source>
</evidence>
<protein>
    <recommendedName>
        <fullName evidence="6">BHLH domain-containing protein</fullName>
    </recommendedName>
</protein>
<sequence length="348" mass="39691">MGGILEGLEGFLMEDIPDHYNLSSHLGGSLDSSSLDEYWIWGFQGEGSENNIHEDFFHDLTPNFYQEENDESPLKLDPSQEHSNSSGASFSDRNELYPPAQQELNPVINHQEQGLVLVMDEEEDFFFNGNDDREEEEEEEEEADSDEGKSSSKNLISERKRRKRLNQQLFTLRSLVPNITKMDKRSILVDALAYLQGILQQTEAEMETFNLEYCSDNNNNNVGEEASDQLVIEEKEPPLLRPHDPKPQECIRPHIPTITQVDAEMVYADRFIFKITCNRAIGALGQVQKVIESLGLEITLVSVYELGQDYCLTTAFLFAKKKGVVTVEKLKNRVKVIAKKMRFHLLGL</sequence>
<dbReference type="Gene3D" id="4.10.280.10">
    <property type="entry name" value="Helix-loop-helix DNA-binding domain"/>
    <property type="match status" value="1"/>
</dbReference>